<dbReference type="RefSeq" id="WP_173270433.1">
    <property type="nucleotide sequence ID" value="NZ_JABMKV010000002.1"/>
</dbReference>
<feature type="transmembrane region" description="Helical" evidence="1">
    <location>
        <begin position="45"/>
        <end position="65"/>
    </location>
</feature>
<comment type="caution">
    <text evidence="2">The sequence shown here is derived from an EMBL/GenBank/DDBJ whole genome shotgun (WGS) entry which is preliminary data.</text>
</comment>
<keyword evidence="1" id="KW-1133">Transmembrane helix</keyword>
<evidence type="ECO:0008006" key="4">
    <source>
        <dbReference type="Google" id="ProtNLM"/>
    </source>
</evidence>
<reference evidence="2 3" key="1">
    <citation type="submission" date="2020-05" db="EMBL/GenBank/DDBJ databases">
        <title>Description of Pedobacter foliorum sp. nov.</title>
        <authorList>
            <person name="Qi S."/>
            <person name="Carlier A."/>
            <person name="Cnockaert M."/>
            <person name="Vandamme P."/>
        </authorList>
    </citation>
    <scope>NUCLEOTIDE SEQUENCE [LARGE SCALE GENOMIC DNA]</scope>
    <source>
        <strain evidence="2 3">LMG 31300</strain>
    </source>
</reference>
<keyword evidence="1" id="KW-0472">Membrane</keyword>
<dbReference type="EMBL" id="JABMKV010000002">
    <property type="protein sequence ID" value="NQX31402.1"/>
    <property type="molecule type" value="Genomic_DNA"/>
</dbReference>
<sequence>MNNKLEEFVKENKKAFEVKGPSDQLWERISAELDKKQQPKKKIELYKWLSIAAMLVISLGIYFTYNYNKANTTIDVADVNPAFGKKEMRFASLIEEKKDSLQIYAKQNPELYRKFLDDMNKLDNDYQKLKKQLQTSPNPDIIVRAMMKNLEIQASVLSQQLSIINQVNQYKKENTI</sequence>
<keyword evidence="3" id="KW-1185">Reference proteome</keyword>
<evidence type="ECO:0000313" key="2">
    <source>
        <dbReference type="EMBL" id="NQX31402.1"/>
    </source>
</evidence>
<accession>A0ABX2DC68</accession>
<name>A0ABX2DC68_9SPHI</name>
<proteinExistence type="predicted"/>
<keyword evidence="1" id="KW-0812">Transmembrane</keyword>
<evidence type="ECO:0000256" key="1">
    <source>
        <dbReference type="SAM" id="Phobius"/>
    </source>
</evidence>
<protein>
    <recommendedName>
        <fullName evidence="4">Anti-sigma factor</fullName>
    </recommendedName>
</protein>
<evidence type="ECO:0000313" key="3">
    <source>
        <dbReference type="Proteomes" id="UP000762110"/>
    </source>
</evidence>
<gene>
    <name evidence="2" type="ORF">HQN85_06685</name>
</gene>
<organism evidence="2 3">
    <name type="scientific">Pedobacter boryungensis</name>
    <dbReference type="NCBI Taxonomy" id="869962"/>
    <lineage>
        <taxon>Bacteria</taxon>
        <taxon>Pseudomonadati</taxon>
        <taxon>Bacteroidota</taxon>
        <taxon>Sphingobacteriia</taxon>
        <taxon>Sphingobacteriales</taxon>
        <taxon>Sphingobacteriaceae</taxon>
        <taxon>Pedobacter</taxon>
    </lineage>
</organism>
<dbReference type="Proteomes" id="UP000762110">
    <property type="component" value="Unassembled WGS sequence"/>
</dbReference>